<accession>A0A5A7SDE3</accession>
<evidence type="ECO:0000256" key="7">
    <source>
        <dbReference type="HAMAP-Rule" id="MF_01201"/>
    </source>
</evidence>
<evidence type="ECO:0000256" key="4">
    <source>
        <dbReference type="ARBA" id="ARBA00022898"/>
    </source>
</evidence>
<keyword evidence="4 7" id="KW-0663">Pyridoxal phosphate</keyword>
<comment type="function">
    <text evidence="7">Catalyzes the interconversion of L-alanine and D-alanine. May also act on other amino acids.</text>
</comment>
<gene>
    <name evidence="11" type="ORF">FOY51_13875</name>
</gene>
<dbReference type="EC" id="5.1.1.1" evidence="3 7"/>
<evidence type="ECO:0000256" key="1">
    <source>
        <dbReference type="ARBA" id="ARBA00000316"/>
    </source>
</evidence>
<evidence type="ECO:0000256" key="6">
    <source>
        <dbReference type="ARBA" id="ARBA00072221"/>
    </source>
</evidence>
<dbReference type="PRINTS" id="PR00992">
    <property type="entry name" value="ALARACEMASE"/>
</dbReference>
<evidence type="ECO:0000256" key="3">
    <source>
        <dbReference type="ARBA" id="ARBA00013089"/>
    </source>
</evidence>
<organism evidence="11 12">
    <name type="scientific">Antrihabitans cavernicola</name>
    <dbReference type="NCBI Taxonomy" id="2495913"/>
    <lineage>
        <taxon>Bacteria</taxon>
        <taxon>Bacillati</taxon>
        <taxon>Actinomycetota</taxon>
        <taxon>Actinomycetes</taxon>
        <taxon>Mycobacteriales</taxon>
        <taxon>Nocardiaceae</taxon>
        <taxon>Antrihabitans</taxon>
    </lineage>
</organism>
<dbReference type="SUPFAM" id="SSF51419">
    <property type="entry name" value="PLP-binding barrel"/>
    <property type="match status" value="1"/>
</dbReference>
<comment type="caution">
    <text evidence="11">The sequence shown here is derived from an EMBL/GenBank/DDBJ whole genome shotgun (WGS) entry which is preliminary data.</text>
</comment>
<dbReference type="SUPFAM" id="SSF50621">
    <property type="entry name" value="Alanine racemase C-terminal domain-like"/>
    <property type="match status" value="1"/>
</dbReference>
<feature type="binding site" evidence="7 9">
    <location>
        <position position="323"/>
    </location>
    <ligand>
        <name>substrate</name>
    </ligand>
</feature>
<dbReference type="Pfam" id="PF01168">
    <property type="entry name" value="Ala_racemase_N"/>
    <property type="match status" value="1"/>
</dbReference>
<dbReference type="GO" id="GO:0005829">
    <property type="term" value="C:cytosol"/>
    <property type="evidence" value="ECO:0007669"/>
    <property type="project" value="TreeGrafter"/>
</dbReference>
<feature type="active site" description="Proton acceptor; specific for L-alanine" evidence="7">
    <location>
        <position position="275"/>
    </location>
</feature>
<feature type="modified residue" description="N6-(pyridoxal phosphate)lysine" evidence="7 8">
    <location>
        <position position="46"/>
    </location>
</feature>
<keyword evidence="5 7" id="KW-0413">Isomerase</keyword>
<dbReference type="Proteomes" id="UP000322244">
    <property type="component" value="Unassembled WGS sequence"/>
</dbReference>
<evidence type="ECO:0000313" key="11">
    <source>
        <dbReference type="EMBL" id="KAA0022757.1"/>
    </source>
</evidence>
<dbReference type="CDD" id="cd00430">
    <property type="entry name" value="PLPDE_III_AR"/>
    <property type="match status" value="1"/>
</dbReference>
<dbReference type="InterPro" id="IPR009006">
    <property type="entry name" value="Ala_racemase/Decarboxylase_C"/>
</dbReference>
<feature type="active site" description="Proton acceptor; specific for D-alanine" evidence="7">
    <location>
        <position position="46"/>
    </location>
</feature>
<dbReference type="FunFam" id="2.40.37.10:FF:000015">
    <property type="entry name" value="Alanine racemase"/>
    <property type="match status" value="1"/>
</dbReference>
<dbReference type="EMBL" id="VLNY01000005">
    <property type="protein sequence ID" value="KAA0022757.1"/>
    <property type="molecule type" value="Genomic_DNA"/>
</dbReference>
<evidence type="ECO:0000256" key="8">
    <source>
        <dbReference type="PIRSR" id="PIRSR600821-50"/>
    </source>
</evidence>
<dbReference type="HAMAP" id="MF_01201">
    <property type="entry name" value="Ala_racemase"/>
    <property type="match status" value="1"/>
</dbReference>
<dbReference type="Pfam" id="PF00842">
    <property type="entry name" value="Ala_racemase_C"/>
    <property type="match status" value="1"/>
</dbReference>
<comment type="catalytic activity">
    <reaction evidence="1 7">
        <text>L-alanine = D-alanine</text>
        <dbReference type="Rhea" id="RHEA:20249"/>
        <dbReference type="ChEBI" id="CHEBI:57416"/>
        <dbReference type="ChEBI" id="CHEBI:57972"/>
        <dbReference type="EC" id="5.1.1.1"/>
    </reaction>
</comment>
<dbReference type="SMART" id="SM01005">
    <property type="entry name" value="Ala_racemase_C"/>
    <property type="match status" value="1"/>
</dbReference>
<comment type="cofactor">
    <cofactor evidence="2 7 8">
        <name>pyridoxal 5'-phosphate</name>
        <dbReference type="ChEBI" id="CHEBI:597326"/>
    </cofactor>
</comment>
<sequence length="387" mass="40612">MAVSTAVTSPIPAPQAEAVVDLDAIAHNTRVLAEHAGDAAVMVVVKADGYNHGAFRVAQTALAAGAREVGVTTVAEAVELRAAGIEAPILCWLNTSDVDFAAAIRADVEIGVSSTRHLAAVAAAAKAAGTPATVSIKVDSGLNRNGASPTEYPRLLDDLVDLARAGSVRLRGIFSHLAQADEPHHPMIDIQRQRFLDAVAAAKARNLIPELLHLSNSAATLTRPDLHFDMIRPGIAVYGLTPIPELGDFGLRPAMTLQTRVALVKDVARGEGVSYGHEWIAPRDTMLALLPVGYADGVSRALGGRFDVLLGGARHSSVGRVCMDQVLVDLGPDGAGVSEGDTAVLFGPGDRGEPRAQDWADLLGTIHYEVVTSPRGRIVRRYIGGEL</sequence>
<dbReference type="InterPro" id="IPR001608">
    <property type="entry name" value="Ala_racemase_N"/>
</dbReference>
<keyword evidence="12" id="KW-1185">Reference proteome</keyword>
<dbReference type="InterPro" id="IPR011079">
    <property type="entry name" value="Ala_racemase_C"/>
</dbReference>
<dbReference type="PANTHER" id="PTHR30511:SF0">
    <property type="entry name" value="ALANINE RACEMASE, CATABOLIC-RELATED"/>
    <property type="match status" value="1"/>
</dbReference>
<dbReference type="InterPro" id="IPR029066">
    <property type="entry name" value="PLP-binding_barrel"/>
</dbReference>
<proteinExistence type="inferred from homology"/>
<evidence type="ECO:0000259" key="10">
    <source>
        <dbReference type="SMART" id="SM01005"/>
    </source>
</evidence>
<dbReference type="NCBIfam" id="TIGR00492">
    <property type="entry name" value="alr"/>
    <property type="match status" value="1"/>
</dbReference>
<protein>
    <recommendedName>
        <fullName evidence="6 7">Alanine racemase</fullName>
        <ecNumber evidence="3 7">5.1.1.1</ecNumber>
    </recommendedName>
</protein>
<dbReference type="OrthoDB" id="9813814at2"/>
<dbReference type="GO" id="GO:0009252">
    <property type="term" value="P:peptidoglycan biosynthetic process"/>
    <property type="evidence" value="ECO:0007669"/>
    <property type="project" value="TreeGrafter"/>
</dbReference>
<dbReference type="FunFam" id="3.20.20.10:FF:000002">
    <property type="entry name" value="Alanine racemase"/>
    <property type="match status" value="1"/>
</dbReference>
<dbReference type="RefSeq" id="WP_149430810.1">
    <property type="nucleotide sequence ID" value="NZ_VLNY01000005.1"/>
</dbReference>
<name>A0A5A7SDE3_9NOCA</name>
<evidence type="ECO:0000313" key="12">
    <source>
        <dbReference type="Proteomes" id="UP000322244"/>
    </source>
</evidence>
<feature type="binding site" evidence="7 9">
    <location>
        <position position="144"/>
    </location>
    <ligand>
        <name>substrate</name>
    </ligand>
</feature>
<dbReference type="Gene3D" id="2.40.37.10">
    <property type="entry name" value="Lyase, Ornithine Decarboxylase, Chain A, domain 1"/>
    <property type="match status" value="1"/>
</dbReference>
<dbReference type="InterPro" id="IPR000821">
    <property type="entry name" value="Ala_racemase"/>
</dbReference>
<dbReference type="GO" id="GO:0008784">
    <property type="term" value="F:alanine racemase activity"/>
    <property type="evidence" value="ECO:0007669"/>
    <property type="project" value="UniProtKB-UniRule"/>
</dbReference>
<comment type="similarity">
    <text evidence="7">Belongs to the alanine racemase family.</text>
</comment>
<evidence type="ECO:0000256" key="5">
    <source>
        <dbReference type="ARBA" id="ARBA00023235"/>
    </source>
</evidence>
<dbReference type="Gene3D" id="3.20.20.10">
    <property type="entry name" value="Alanine racemase"/>
    <property type="match status" value="1"/>
</dbReference>
<dbReference type="UniPathway" id="UPA00042">
    <property type="reaction ID" value="UER00497"/>
</dbReference>
<comment type="pathway">
    <text evidence="7">Amino-acid biosynthesis; D-alanine biosynthesis; D-alanine from L-alanine: step 1/1.</text>
</comment>
<dbReference type="GO" id="GO:0030170">
    <property type="term" value="F:pyridoxal phosphate binding"/>
    <property type="evidence" value="ECO:0007669"/>
    <property type="project" value="UniProtKB-UniRule"/>
</dbReference>
<reference evidence="11 12" key="1">
    <citation type="submission" date="2019-07" db="EMBL/GenBank/DDBJ databases">
        <title>Rhodococcus cavernicolus sp. nov., isolated from a cave.</title>
        <authorList>
            <person name="Lee S.D."/>
        </authorList>
    </citation>
    <scope>NUCLEOTIDE SEQUENCE [LARGE SCALE GENOMIC DNA]</scope>
    <source>
        <strain evidence="11 12">C1-24</strain>
    </source>
</reference>
<dbReference type="GO" id="GO:0030632">
    <property type="term" value="P:D-alanine biosynthetic process"/>
    <property type="evidence" value="ECO:0007669"/>
    <property type="project" value="UniProtKB-UniRule"/>
</dbReference>
<dbReference type="AlphaFoldDB" id="A0A5A7SDE3"/>
<dbReference type="PANTHER" id="PTHR30511">
    <property type="entry name" value="ALANINE RACEMASE"/>
    <property type="match status" value="1"/>
</dbReference>
<evidence type="ECO:0000256" key="9">
    <source>
        <dbReference type="PIRSR" id="PIRSR600821-52"/>
    </source>
</evidence>
<evidence type="ECO:0000256" key="2">
    <source>
        <dbReference type="ARBA" id="ARBA00001933"/>
    </source>
</evidence>
<feature type="domain" description="Alanine racemase C-terminal" evidence="10">
    <location>
        <begin position="254"/>
        <end position="383"/>
    </location>
</feature>